<dbReference type="EMBL" id="LSMT01000062">
    <property type="protein sequence ID" value="PFX29643.1"/>
    <property type="molecule type" value="Genomic_DNA"/>
</dbReference>
<keyword evidence="1" id="KW-0812">Transmembrane</keyword>
<reference evidence="3" key="1">
    <citation type="journal article" date="2017" name="bioRxiv">
        <title>Comparative analysis of the genomes of Stylophora pistillata and Acropora digitifera provides evidence for extensive differences between species of corals.</title>
        <authorList>
            <person name="Voolstra C.R."/>
            <person name="Li Y."/>
            <person name="Liew Y.J."/>
            <person name="Baumgarten S."/>
            <person name="Zoccola D."/>
            <person name="Flot J.-F."/>
            <person name="Tambutte S."/>
            <person name="Allemand D."/>
            <person name="Aranda M."/>
        </authorList>
    </citation>
    <scope>NUCLEOTIDE SEQUENCE [LARGE SCALE GENOMIC DNA]</scope>
</reference>
<gene>
    <name evidence="2" type="ORF">AWC38_SpisGene5564</name>
</gene>
<feature type="transmembrane region" description="Helical" evidence="1">
    <location>
        <begin position="345"/>
        <end position="362"/>
    </location>
</feature>
<proteinExistence type="predicted"/>
<keyword evidence="3" id="KW-1185">Reference proteome</keyword>
<protein>
    <recommendedName>
        <fullName evidence="4">LRAT domain-containing protein</fullName>
    </recommendedName>
</protein>
<evidence type="ECO:0000313" key="3">
    <source>
        <dbReference type="Proteomes" id="UP000225706"/>
    </source>
</evidence>
<evidence type="ECO:0000313" key="2">
    <source>
        <dbReference type="EMBL" id="PFX29643.1"/>
    </source>
</evidence>
<dbReference type="AlphaFoldDB" id="A0A2B4SKN0"/>
<organism evidence="2 3">
    <name type="scientific">Stylophora pistillata</name>
    <name type="common">Smooth cauliflower coral</name>
    <dbReference type="NCBI Taxonomy" id="50429"/>
    <lineage>
        <taxon>Eukaryota</taxon>
        <taxon>Metazoa</taxon>
        <taxon>Cnidaria</taxon>
        <taxon>Anthozoa</taxon>
        <taxon>Hexacorallia</taxon>
        <taxon>Scleractinia</taxon>
        <taxon>Astrocoeniina</taxon>
        <taxon>Pocilloporidae</taxon>
        <taxon>Stylophora</taxon>
    </lineage>
</organism>
<evidence type="ECO:0008006" key="4">
    <source>
        <dbReference type="Google" id="ProtNLM"/>
    </source>
</evidence>
<comment type="caution">
    <text evidence="2">The sequence shown here is derived from an EMBL/GenBank/DDBJ whole genome shotgun (WGS) entry which is preliminary data.</text>
</comment>
<feature type="transmembrane region" description="Helical" evidence="1">
    <location>
        <begin position="158"/>
        <end position="179"/>
    </location>
</feature>
<dbReference type="Proteomes" id="UP000225706">
    <property type="component" value="Unassembled WGS sequence"/>
</dbReference>
<keyword evidence="1" id="KW-0472">Membrane</keyword>
<keyword evidence="1" id="KW-1133">Transmembrane helix</keyword>
<name>A0A2B4SKN0_STYPI</name>
<sequence>MSSGLDNLFAEAMLDQDEHLEMYKQQLTKLKEQGLLPNMSVRLEYKVYSIKSSGFCAHKSIVLTTTDQHFVSVELGFIIFDGVKHTCPVAKKVDEANKSKMKFLGRVFTTGDELIVKAIKAMKRFGRYFKLSNNCQDYCNIYAEEIGLKPAKTDRDKVIAGIMITVIIAIVFAFISPFVKGEQTLAMALCDDVFAEPMLDTEQYLEEYKQQLIKLDKENLLPDLNMKLKYKVYSIRGSGFGAHKSIVLTTNDAQFVSVELGFIKIDGVKHIYPVTTKVDKTLKPKMEYLGEIEDTGQNLIGQAVAVMRRFGNYFKFCNNCQNFCNMYTEAIGLKRARSLTDRDKVVIAGMIGAIIAFLFAFMR</sequence>
<accession>A0A2B4SKN0</accession>
<dbReference type="OrthoDB" id="5977963at2759"/>
<evidence type="ECO:0000256" key="1">
    <source>
        <dbReference type="SAM" id="Phobius"/>
    </source>
</evidence>